<evidence type="ECO:0000313" key="14">
    <source>
        <dbReference type="EMBL" id="OOY34563.1"/>
    </source>
</evidence>
<reference evidence="14 15" key="1">
    <citation type="submission" date="2016-11" db="EMBL/GenBank/DDBJ databases">
        <title>Mixed transmission modes and dynamic genome evolution in an obligate animal-bacterial symbiosis.</title>
        <authorList>
            <person name="Russell S.L."/>
            <person name="Corbett-Detig R.B."/>
            <person name="Cavanaugh C.M."/>
        </authorList>
    </citation>
    <scope>NUCLEOTIDE SEQUENCE [LARGE SCALE GENOMIC DNA]</scope>
    <source>
        <strain evidence="14">MA-KB16</strain>
    </source>
</reference>
<dbReference type="RefSeq" id="WP_078459090.1">
    <property type="nucleotide sequence ID" value="NZ_MPNX01000014.1"/>
</dbReference>
<keyword evidence="7 13" id="KW-0671">Queuosine biosynthesis</keyword>
<dbReference type="NCBIfam" id="NF001140">
    <property type="entry name" value="PRK00147.1"/>
    <property type="match status" value="1"/>
</dbReference>
<dbReference type="GO" id="GO:0005737">
    <property type="term" value="C:cytoplasm"/>
    <property type="evidence" value="ECO:0007669"/>
    <property type="project" value="UniProtKB-SubCell"/>
</dbReference>
<evidence type="ECO:0000256" key="4">
    <source>
        <dbReference type="ARBA" id="ARBA00022490"/>
    </source>
</evidence>
<sequence>MKPTDFQFELPEELIAQFPPEKRGDSRLLSLNSSNGTVDDKHFSDLPDMLDEGDLLVFNDTRVMKARLHGVKETGGQVEILVERLLDDSYALAHVRASKSPKPGTRLLIDDGIIEVRGREGDLFELTCTHPGFASLMENKGHVPLPPYIERDDEVEDLERYQTVYGEKVGAVAAPTAGLHFTHELLERLDAKGIHSARVTLHVGAGTFQPVRVDNLSDHVMHSEWLEVAELTCEQVRACKEEGRRVVAVGTTSVRALESAATSGQLKPYVGDTELFITPGYQFNVIDALVTNFHLSESTLLMLVSALGGVDNIRHAYQHAIDQRYRFFSYGDAMLISP</sequence>
<comment type="similarity">
    <text evidence="9 13">Belongs to the QueA family.</text>
</comment>
<evidence type="ECO:0000256" key="1">
    <source>
        <dbReference type="ARBA" id="ARBA00004496"/>
    </source>
</evidence>
<organism evidence="14 15">
    <name type="scientific">Solemya velum gill symbiont</name>
    <dbReference type="NCBI Taxonomy" id="2340"/>
    <lineage>
        <taxon>Bacteria</taxon>
        <taxon>Pseudomonadati</taxon>
        <taxon>Pseudomonadota</taxon>
        <taxon>Gammaproteobacteria</taxon>
        <taxon>sulfur-oxidizing symbionts</taxon>
    </lineage>
</organism>
<dbReference type="GO" id="GO:0051075">
    <property type="term" value="F:S-adenosylmethionine:tRNA ribosyltransferase-isomerase activity"/>
    <property type="evidence" value="ECO:0007669"/>
    <property type="project" value="UniProtKB-EC"/>
</dbReference>
<keyword evidence="5 13" id="KW-0808">Transferase</keyword>
<keyword evidence="14" id="KW-0413">Isomerase</keyword>
<dbReference type="AlphaFoldDB" id="A0A1T2CIB4"/>
<dbReference type="InterPro" id="IPR042119">
    <property type="entry name" value="QueA_dom2"/>
</dbReference>
<evidence type="ECO:0000256" key="3">
    <source>
        <dbReference type="ARBA" id="ARBA00011245"/>
    </source>
</evidence>
<evidence type="ECO:0000256" key="2">
    <source>
        <dbReference type="ARBA" id="ARBA00004691"/>
    </source>
</evidence>
<evidence type="ECO:0000313" key="15">
    <source>
        <dbReference type="Proteomes" id="UP000190962"/>
    </source>
</evidence>
<dbReference type="Gene3D" id="3.40.1780.10">
    <property type="entry name" value="QueA-like"/>
    <property type="match status" value="1"/>
</dbReference>
<dbReference type="EMBL" id="MPNX01000014">
    <property type="protein sequence ID" value="OOY34563.1"/>
    <property type="molecule type" value="Genomic_DNA"/>
</dbReference>
<dbReference type="Proteomes" id="UP000190962">
    <property type="component" value="Unassembled WGS sequence"/>
</dbReference>
<dbReference type="UniPathway" id="UPA00392"/>
<dbReference type="Gene3D" id="2.40.10.240">
    <property type="entry name" value="QueA-like"/>
    <property type="match status" value="1"/>
</dbReference>
<dbReference type="EC" id="2.4.99.17" evidence="10 13"/>
<proteinExistence type="inferred from homology"/>
<keyword evidence="6 13" id="KW-0949">S-adenosyl-L-methionine</keyword>
<evidence type="ECO:0000256" key="9">
    <source>
        <dbReference type="ARBA" id="ARBA00061210"/>
    </source>
</evidence>
<evidence type="ECO:0000256" key="12">
    <source>
        <dbReference type="ARBA" id="ARBA00076160"/>
    </source>
</evidence>
<evidence type="ECO:0000256" key="5">
    <source>
        <dbReference type="ARBA" id="ARBA00022679"/>
    </source>
</evidence>
<dbReference type="GO" id="GO:0008616">
    <property type="term" value="P:tRNA queuosine(34) biosynthetic process"/>
    <property type="evidence" value="ECO:0007669"/>
    <property type="project" value="UniProtKB-UniRule"/>
</dbReference>
<evidence type="ECO:0000256" key="10">
    <source>
        <dbReference type="ARBA" id="ARBA00066503"/>
    </source>
</evidence>
<dbReference type="Pfam" id="PF02547">
    <property type="entry name" value="Queuosine_synth"/>
    <property type="match status" value="1"/>
</dbReference>
<gene>
    <name evidence="13" type="primary">queA</name>
    <name evidence="14" type="ORF">BOV88_09680</name>
</gene>
<comment type="function">
    <text evidence="13">Transfers and isomerizes the ribose moiety from AdoMet to the 7-aminomethyl group of 7-deazaguanine (preQ1-tRNA) to give epoxyqueuosine (oQ-tRNA).</text>
</comment>
<evidence type="ECO:0000256" key="6">
    <source>
        <dbReference type="ARBA" id="ARBA00022691"/>
    </source>
</evidence>
<dbReference type="PANTHER" id="PTHR30307">
    <property type="entry name" value="S-ADENOSYLMETHIONINE:TRNA RIBOSYLTRANSFERASE-ISOMERASE"/>
    <property type="match status" value="1"/>
</dbReference>
<evidence type="ECO:0000256" key="13">
    <source>
        <dbReference type="HAMAP-Rule" id="MF_00113"/>
    </source>
</evidence>
<dbReference type="InterPro" id="IPR003699">
    <property type="entry name" value="QueA"/>
</dbReference>
<evidence type="ECO:0000256" key="11">
    <source>
        <dbReference type="ARBA" id="ARBA00069325"/>
    </source>
</evidence>
<dbReference type="HAMAP" id="MF_00113">
    <property type="entry name" value="QueA"/>
    <property type="match status" value="1"/>
</dbReference>
<name>A0A1T2CIB4_SOVGS</name>
<dbReference type="InterPro" id="IPR036100">
    <property type="entry name" value="QueA_sf"/>
</dbReference>
<dbReference type="NCBIfam" id="TIGR00113">
    <property type="entry name" value="queA"/>
    <property type="match status" value="1"/>
</dbReference>
<dbReference type="InterPro" id="IPR042118">
    <property type="entry name" value="QueA_dom1"/>
</dbReference>
<comment type="subunit">
    <text evidence="3 13">Monomer.</text>
</comment>
<dbReference type="FunFam" id="3.40.1780.10:FF:000001">
    <property type="entry name" value="S-adenosylmethionine:tRNA ribosyltransferase-isomerase"/>
    <property type="match status" value="1"/>
</dbReference>
<evidence type="ECO:0000256" key="7">
    <source>
        <dbReference type="ARBA" id="ARBA00022785"/>
    </source>
</evidence>
<comment type="catalytic activity">
    <reaction evidence="8 13">
        <text>7-aminomethyl-7-carbaguanosine(34) in tRNA + S-adenosyl-L-methionine = epoxyqueuosine(34) in tRNA + adenine + L-methionine + 2 H(+)</text>
        <dbReference type="Rhea" id="RHEA:32155"/>
        <dbReference type="Rhea" id="RHEA-COMP:10342"/>
        <dbReference type="Rhea" id="RHEA-COMP:18582"/>
        <dbReference type="ChEBI" id="CHEBI:15378"/>
        <dbReference type="ChEBI" id="CHEBI:16708"/>
        <dbReference type="ChEBI" id="CHEBI:57844"/>
        <dbReference type="ChEBI" id="CHEBI:59789"/>
        <dbReference type="ChEBI" id="CHEBI:82833"/>
        <dbReference type="ChEBI" id="CHEBI:194443"/>
        <dbReference type="EC" id="2.4.99.17"/>
    </reaction>
</comment>
<comment type="caution">
    <text evidence="14">The sequence shown here is derived from an EMBL/GenBank/DDBJ whole genome shotgun (WGS) entry which is preliminary data.</text>
</comment>
<evidence type="ECO:0000256" key="8">
    <source>
        <dbReference type="ARBA" id="ARBA00052751"/>
    </source>
</evidence>
<dbReference type="PANTHER" id="PTHR30307:SF0">
    <property type="entry name" value="S-ADENOSYLMETHIONINE:TRNA RIBOSYLTRANSFERASE-ISOMERASE"/>
    <property type="match status" value="1"/>
</dbReference>
<dbReference type="SUPFAM" id="SSF111337">
    <property type="entry name" value="QueA-like"/>
    <property type="match status" value="1"/>
</dbReference>
<keyword evidence="4 13" id="KW-0963">Cytoplasm</keyword>
<comment type="pathway">
    <text evidence="2 13">tRNA modification; tRNA-queuosine biosynthesis.</text>
</comment>
<protein>
    <recommendedName>
        <fullName evidence="11 13">S-adenosylmethionine:tRNA ribosyltransferase-isomerase</fullName>
        <ecNumber evidence="10 13">2.4.99.17</ecNumber>
    </recommendedName>
    <alternativeName>
        <fullName evidence="12 13">Queuosine biosynthesis protein QueA</fullName>
    </alternativeName>
</protein>
<accession>A0A1T2CIB4</accession>
<comment type="subcellular location">
    <subcellularLocation>
        <location evidence="1 13">Cytoplasm</location>
    </subcellularLocation>
</comment>